<dbReference type="PRINTS" id="PR00380">
    <property type="entry name" value="KINESINHEAVY"/>
</dbReference>
<protein>
    <recommendedName>
        <fullName evidence="4">Kinesin motor domain-containing protein</fullName>
    </recommendedName>
</protein>
<keyword evidence="1" id="KW-0067">ATP-binding</keyword>
<reference evidence="5 6" key="1">
    <citation type="journal article" date="2020" name="G3 (Bethesda)">
        <title>Improved Reference Genome for Cyclotella cryptica CCMP332, a Model for Cell Wall Morphogenesis, Salinity Adaptation, and Lipid Production in Diatoms (Bacillariophyta).</title>
        <authorList>
            <person name="Roberts W.R."/>
            <person name="Downey K.M."/>
            <person name="Ruck E.C."/>
            <person name="Traller J.C."/>
            <person name="Alverson A.J."/>
        </authorList>
    </citation>
    <scope>NUCLEOTIDE SEQUENCE [LARGE SCALE GENOMIC DNA]</scope>
    <source>
        <strain evidence="5 6">CCMP332</strain>
    </source>
</reference>
<sequence length="917" mass="102968">MKNKGRNEMETQLEEERNKWNEERERLEAKCLEQRERIVGYVEEISALETNCQKGNESSKWEAKWNEQQAQLQEVKSELSRVQDERSEMKSRWEEQAKELQDVKDQLVEANNRKAELEKAHAADDGVAAELQRQLTELREERADIKEKLDAAHDAVQQNSVLVQTLESTVQQIESEKVSALEQVNESALRAKELEHQLETALQDLESAREELNIANSKLDSAQSPRSRSALEEQHHKEVSLLSNRVSTLENRLSVKESELQDLIQETTSMKEELDQFKAENEELATELEEKDRQLAEAGLKATKSEAEFKVQLEGIELELQKANEERTESSQLLEELAEENEGLLAKLEGIQRDVQSAREDMASSTERVEQLENELATEKKTTEQVEEQLLCVQNQVSELQAQLSSLQQELSASQELVAILQQQKIDSEKSITELSNELSTVKSHLHHAKSEISSLESELQDKQHYCNNFENIERELLRENHVLNEIRRKLHNRVIQLSGNIRVFVRVRPLIESEMMLLTDGKNANNGTGSRPSSSNGISSRPSSRGSISSRVSSAKPASKPSDALTYVSPFHFPAITADRSSNGRAPNGLTSYSDLTKQTIEITEPYRDRGGLNPRQKKWKYGFDRVYNPTNTQDDIWEGASPLVQSCIDGFHVCMFAYGQTGSGKTYTMIGDAQSPGLIPRSVQMFFDTKNDIEKKCNGQGQDVHVGIGVELLEIYNEEVRDLLSPDAGTNGKLVKVDLNGHEAVGNVIASASSQKDVEDVLKLAQSRRCVKATKSNAESSRSHLLFTIHFQVASSTNEELNRNGCLHIIDLAGSERVDKSGSHGALLTEAKHINKSLSALTGVIEKLQAKSEHIPYRDSKLTYLLRNSLGGDSKTLAIVCCSPQQEHFQESHNSIRFAAKASKVELKEGNKVDV</sequence>
<keyword evidence="1" id="KW-0505">Motor protein</keyword>
<dbReference type="GO" id="GO:0005524">
    <property type="term" value="F:ATP binding"/>
    <property type="evidence" value="ECO:0007669"/>
    <property type="project" value="UniProtKB-UniRule"/>
</dbReference>
<evidence type="ECO:0000313" key="6">
    <source>
        <dbReference type="Proteomes" id="UP001516023"/>
    </source>
</evidence>
<dbReference type="SUPFAM" id="SSF57997">
    <property type="entry name" value="Tropomyosin"/>
    <property type="match status" value="1"/>
</dbReference>
<dbReference type="InterPro" id="IPR036961">
    <property type="entry name" value="Kinesin_motor_dom_sf"/>
</dbReference>
<feature type="region of interest" description="Disordered" evidence="3">
    <location>
        <begin position="1"/>
        <end position="22"/>
    </location>
</feature>
<accession>A0ABD3QCQ8</accession>
<evidence type="ECO:0000256" key="2">
    <source>
        <dbReference type="SAM" id="Coils"/>
    </source>
</evidence>
<dbReference type="PANTHER" id="PTHR47972">
    <property type="entry name" value="KINESIN-LIKE PROTEIN KLP-3"/>
    <property type="match status" value="1"/>
</dbReference>
<name>A0ABD3QCQ8_9STRA</name>
<dbReference type="Pfam" id="PF16796">
    <property type="entry name" value="Microtub_bd"/>
    <property type="match status" value="1"/>
</dbReference>
<dbReference type="PANTHER" id="PTHR47972:SF28">
    <property type="entry name" value="KINESIN-LIKE PROTEIN KLP-3"/>
    <property type="match status" value="1"/>
</dbReference>
<dbReference type="InterPro" id="IPR031852">
    <property type="entry name" value="Vik1/Cik1_MT-bd"/>
</dbReference>
<dbReference type="SUPFAM" id="SSF52540">
    <property type="entry name" value="P-loop containing nucleoside triphosphate hydrolases"/>
    <property type="match status" value="1"/>
</dbReference>
<dbReference type="EMBL" id="JABMIG020000048">
    <property type="protein sequence ID" value="KAL3798173.1"/>
    <property type="molecule type" value="Genomic_DNA"/>
</dbReference>
<dbReference type="InterPro" id="IPR001752">
    <property type="entry name" value="Kinesin_motor_dom"/>
</dbReference>
<feature type="region of interest" description="Disordered" evidence="3">
    <location>
        <begin position="521"/>
        <end position="563"/>
    </location>
</feature>
<feature type="domain" description="Kinesin motor" evidence="4">
    <location>
        <begin position="501"/>
        <end position="907"/>
    </location>
</feature>
<comment type="caution">
    <text evidence="5">The sequence shown here is derived from an EMBL/GenBank/DDBJ whole genome shotgun (WGS) entry which is preliminary data.</text>
</comment>
<feature type="binding site" evidence="1">
    <location>
        <begin position="661"/>
        <end position="668"/>
    </location>
    <ligand>
        <name>ATP</name>
        <dbReference type="ChEBI" id="CHEBI:30616"/>
    </ligand>
</feature>
<keyword evidence="6" id="KW-1185">Reference proteome</keyword>
<dbReference type="AlphaFoldDB" id="A0ABD3QCQ8"/>
<evidence type="ECO:0000259" key="4">
    <source>
        <dbReference type="PROSITE" id="PS50067"/>
    </source>
</evidence>
<feature type="compositionally biased region" description="Low complexity" evidence="3">
    <location>
        <begin position="531"/>
        <end position="563"/>
    </location>
</feature>
<keyword evidence="2" id="KW-0175">Coiled coil</keyword>
<dbReference type="Gene3D" id="3.40.850.10">
    <property type="entry name" value="Kinesin motor domain"/>
    <property type="match status" value="1"/>
</dbReference>
<gene>
    <name evidence="5" type="ORF">HJC23_005734</name>
</gene>
<dbReference type="GO" id="GO:0003774">
    <property type="term" value="F:cytoskeletal motor activity"/>
    <property type="evidence" value="ECO:0007669"/>
    <property type="project" value="UniProtKB-UniRule"/>
</dbReference>
<dbReference type="SMART" id="SM00129">
    <property type="entry name" value="KISc"/>
    <property type="match status" value="1"/>
</dbReference>
<proteinExistence type="inferred from homology"/>
<dbReference type="Pfam" id="PF00225">
    <property type="entry name" value="Kinesin"/>
    <property type="match status" value="1"/>
</dbReference>
<dbReference type="PROSITE" id="PS50067">
    <property type="entry name" value="KINESIN_MOTOR_2"/>
    <property type="match status" value="1"/>
</dbReference>
<organism evidence="5 6">
    <name type="scientific">Cyclotella cryptica</name>
    <dbReference type="NCBI Taxonomy" id="29204"/>
    <lineage>
        <taxon>Eukaryota</taxon>
        <taxon>Sar</taxon>
        <taxon>Stramenopiles</taxon>
        <taxon>Ochrophyta</taxon>
        <taxon>Bacillariophyta</taxon>
        <taxon>Coscinodiscophyceae</taxon>
        <taxon>Thalassiosirophycidae</taxon>
        <taxon>Stephanodiscales</taxon>
        <taxon>Stephanodiscaceae</taxon>
        <taxon>Cyclotella</taxon>
    </lineage>
</organism>
<keyword evidence="1" id="KW-0547">Nucleotide-binding</keyword>
<feature type="compositionally biased region" description="Polar residues" evidence="3">
    <location>
        <begin position="216"/>
        <end position="227"/>
    </location>
</feature>
<comment type="similarity">
    <text evidence="1">Belongs to the TRAFAC class myosin-kinesin ATPase superfamily. Kinesin family.</text>
</comment>
<evidence type="ECO:0000313" key="5">
    <source>
        <dbReference type="EMBL" id="KAL3798173.1"/>
    </source>
</evidence>
<evidence type="ECO:0000256" key="3">
    <source>
        <dbReference type="SAM" id="MobiDB-lite"/>
    </source>
</evidence>
<evidence type="ECO:0000256" key="1">
    <source>
        <dbReference type="PROSITE-ProRule" id="PRU00283"/>
    </source>
</evidence>
<dbReference type="InterPro" id="IPR027417">
    <property type="entry name" value="P-loop_NTPase"/>
</dbReference>
<feature type="coiled-coil region" evidence="2">
    <location>
        <begin position="246"/>
        <end position="438"/>
    </location>
</feature>
<dbReference type="Proteomes" id="UP001516023">
    <property type="component" value="Unassembled WGS sequence"/>
</dbReference>
<feature type="region of interest" description="Disordered" evidence="3">
    <location>
        <begin position="216"/>
        <end position="237"/>
    </location>
</feature>
<dbReference type="Gene3D" id="1.20.5.340">
    <property type="match status" value="1"/>
</dbReference>
<dbReference type="InterPro" id="IPR027640">
    <property type="entry name" value="Kinesin-like_fam"/>
</dbReference>